<protein>
    <recommendedName>
        <fullName evidence="1">Alcohol dehydrogenase-like C-terminal domain-containing protein</fullName>
    </recommendedName>
</protein>
<comment type="caution">
    <text evidence="2">The sequence shown here is derived from an EMBL/GenBank/DDBJ whole genome shotgun (WGS) entry which is preliminary data.</text>
</comment>
<dbReference type="PANTHER" id="PTHR43677:SF4">
    <property type="entry name" value="QUINONE OXIDOREDUCTASE-LIKE PROTEIN 2"/>
    <property type="match status" value="1"/>
</dbReference>
<feature type="domain" description="Alcohol dehydrogenase-like C-terminal" evidence="1">
    <location>
        <begin position="200"/>
        <end position="328"/>
    </location>
</feature>
<dbReference type="Gene3D" id="3.90.180.10">
    <property type="entry name" value="Medium-chain alcohol dehydrogenases, catalytic domain"/>
    <property type="match status" value="1"/>
</dbReference>
<dbReference type="STRING" id="1447883.A0A2B7Y0Q7"/>
<gene>
    <name evidence="2" type="ORF">AJ80_05793</name>
</gene>
<dbReference type="InterPro" id="IPR013149">
    <property type="entry name" value="ADH-like_C"/>
</dbReference>
<dbReference type="AlphaFoldDB" id="A0A2B7Y0Q7"/>
<keyword evidence="3" id="KW-1185">Reference proteome</keyword>
<accession>A0A2B7Y0Q7</accession>
<evidence type="ECO:0000259" key="1">
    <source>
        <dbReference type="Pfam" id="PF00107"/>
    </source>
</evidence>
<dbReference type="OrthoDB" id="5407715at2759"/>
<dbReference type="Pfam" id="PF00107">
    <property type="entry name" value="ADH_zinc_N"/>
    <property type="match status" value="1"/>
</dbReference>
<dbReference type="Gene3D" id="3.40.50.720">
    <property type="entry name" value="NAD(P)-binding Rossmann-like Domain"/>
    <property type="match status" value="1"/>
</dbReference>
<dbReference type="InterPro" id="IPR036291">
    <property type="entry name" value="NAD(P)-bd_dom_sf"/>
</dbReference>
<dbReference type="InterPro" id="IPR051397">
    <property type="entry name" value="Zn-ADH-like_protein"/>
</dbReference>
<dbReference type="SUPFAM" id="SSF50129">
    <property type="entry name" value="GroES-like"/>
    <property type="match status" value="1"/>
</dbReference>
<dbReference type="EMBL" id="PDNA01000090">
    <property type="protein sequence ID" value="PGH14749.1"/>
    <property type="molecule type" value="Genomic_DNA"/>
</dbReference>
<dbReference type="GO" id="GO:0005739">
    <property type="term" value="C:mitochondrion"/>
    <property type="evidence" value="ECO:0007669"/>
    <property type="project" value="TreeGrafter"/>
</dbReference>
<sequence length="376" mass="40237">MADPSPEPLPPTMRALVLEAPGESLVLKTLPTPQAVQGSAVVKVLASSLGAHLRQLLSGQVFTFPTPFVPGTRCIGRIAALGTDATTLKLNQLVLIEPFVRGRDNPDVHILFGGFDGPSAASKKFMAESWRNASFAEFTRAPLENCWALNEEILCGKFGYEIPELLDLGAYAVSYGGLRGIDLKAGERVIVAPATGHYSSAAVEVASAMGANVIAASRNLELLKKVQARHARVEIVQFQDNVEQDTAALKQFGPVDTYIDISPGVASQSTHVRSCFNALEQNGRASLMGVITADIAIPYVSAMFKNLTIRGQYMYEREDVVGLVKLAESGILKLGKGAGRDIVGEFGLEDVERAIEAASTNTENNKSVVLTPWGKI</sequence>
<dbReference type="SUPFAM" id="SSF51735">
    <property type="entry name" value="NAD(P)-binding Rossmann-fold domains"/>
    <property type="match status" value="1"/>
</dbReference>
<reference evidence="2 3" key="1">
    <citation type="submission" date="2017-10" db="EMBL/GenBank/DDBJ databases">
        <title>Comparative genomics in systemic dimorphic fungi from Ajellomycetaceae.</title>
        <authorList>
            <person name="Munoz J.F."/>
            <person name="Mcewen J.G."/>
            <person name="Clay O.K."/>
            <person name="Cuomo C.A."/>
        </authorList>
    </citation>
    <scope>NUCLEOTIDE SEQUENCE [LARGE SCALE GENOMIC DNA]</scope>
    <source>
        <strain evidence="2 3">UAMH7299</strain>
    </source>
</reference>
<name>A0A2B7Y0Q7_POLH7</name>
<dbReference type="Proteomes" id="UP000224634">
    <property type="component" value="Unassembled WGS sequence"/>
</dbReference>
<dbReference type="PANTHER" id="PTHR43677">
    <property type="entry name" value="SHORT-CHAIN DEHYDROGENASE/REDUCTASE"/>
    <property type="match status" value="1"/>
</dbReference>
<dbReference type="GO" id="GO:0016491">
    <property type="term" value="F:oxidoreductase activity"/>
    <property type="evidence" value="ECO:0007669"/>
    <property type="project" value="TreeGrafter"/>
</dbReference>
<evidence type="ECO:0000313" key="2">
    <source>
        <dbReference type="EMBL" id="PGH14749.1"/>
    </source>
</evidence>
<proteinExistence type="predicted"/>
<dbReference type="CDD" id="cd05188">
    <property type="entry name" value="MDR"/>
    <property type="match status" value="1"/>
</dbReference>
<evidence type="ECO:0000313" key="3">
    <source>
        <dbReference type="Proteomes" id="UP000224634"/>
    </source>
</evidence>
<organism evidence="2 3">
    <name type="scientific">Polytolypa hystricis (strain UAMH7299)</name>
    <dbReference type="NCBI Taxonomy" id="1447883"/>
    <lineage>
        <taxon>Eukaryota</taxon>
        <taxon>Fungi</taxon>
        <taxon>Dikarya</taxon>
        <taxon>Ascomycota</taxon>
        <taxon>Pezizomycotina</taxon>
        <taxon>Eurotiomycetes</taxon>
        <taxon>Eurotiomycetidae</taxon>
        <taxon>Onygenales</taxon>
        <taxon>Onygenales incertae sedis</taxon>
        <taxon>Polytolypa</taxon>
    </lineage>
</organism>
<dbReference type="InterPro" id="IPR011032">
    <property type="entry name" value="GroES-like_sf"/>
</dbReference>